<dbReference type="RefSeq" id="WP_258385480.1">
    <property type="nucleotide sequence ID" value="NZ_CP091430.1"/>
</dbReference>
<dbReference type="SUPFAM" id="SSF52540">
    <property type="entry name" value="P-loop containing nucleoside triphosphate hydrolases"/>
    <property type="match status" value="1"/>
</dbReference>
<protein>
    <submittedName>
        <fullName evidence="2">Stf0 family sulfotransferase</fullName>
    </submittedName>
</protein>
<reference evidence="2" key="1">
    <citation type="submission" date="2022-01" db="EMBL/GenBank/DDBJ databases">
        <title>Paenibacillus spongiae sp. nov., isolated from marine sponge.</title>
        <authorList>
            <person name="Li Z."/>
            <person name="Zhang M."/>
        </authorList>
    </citation>
    <scope>NUCLEOTIDE SEQUENCE</scope>
    <source>
        <strain evidence="2">PHS-Z3</strain>
    </source>
</reference>
<evidence type="ECO:0000313" key="2">
    <source>
        <dbReference type="EMBL" id="UVI29391.1"/>
    </source>
</evidence>
<proteinExistence type="predicted"/>
<feature type="domain" description="Sulphotransferase Stf0" evidence="1">
    <location>
        <begin position="6"/>
        <end position="235"/>
    </location>
</feature>
<sequence length="245" mass="28672">MKPNRSYTIWFAQRTGSTLLSQALASTGVAGNPADWLEFHVRRDQSGMEQLNHILESGTSANGVFGMKHSPNRNDLEQWLSWFQKELQLPEGLTRPRIWESVFPNCRHIYMTRRNKVRLAVSWWRAIVSGEWHREHGAKPKQADTKDRYSLDAINHLIQEAVMRESWMAEFFAEERITPLTVVYEDFILDYEGTVRGLLKYLEIPEADNVTIAPPYYDGIADDIAEEWVQRYREERQKGWTNVAW</sequence>
<dbReference type="InterPro" id="IPR015124">
    <property type="entry name" value="Stf0"/>
</dbReference>
<evidence type="ECO:0000259" key="1">
    <source>
        <dbReference type="Pfam" id="PF09037"/>
    </source>
</evidence>
<accession>A0ABY5S656</accession>
<name>A0ABY5S656_9BACL</name>
<dbReference type="Gene3D" id="3.40.50.300">
    <property type="entry name" value="P-loop containing nucleotide triphosphate hydrolases"/>
    <property type="match status" value="1"/>
</dbReference>
<organism evidence="2 3">
    <name type="scientific">Paenibacillus spongiae</name>
    <dbReference type="NCBI Taxonomy" id="2909671"/>
    <lineage>
        <taxon>Bacteria</taxon>
        <taxon>Bacillati</taxon>
        <taxon>Bacillota</taxon>
        <taxon>Bacilli</taxon>
        <taxon>Bacillales</taxon>
        <taxon>Paenibacillaceae</taxon>
        <taxon>Paenibacillus</taxon>
    </lineage>
</organism>
<evidence type="ECO:0000313" key="3">
    <source>
        <dbReference type="Proteomes" id="UP001057877"/>
    </source>
</evidence>
<dbReference type="Proteomes" id="UP001057877">
    <property type="component" value="Chromosome"/>
</dbReference>
<dbReference type="InterPro" id="IPR027417">
    <property type="entry name" value="P-loop_NTPase"/>
</dbReference>
<dbReference type="EMBL" id="CP091430">
    <property type="protein sequence ID" value="UVI29391.1"/>
    <property type="molecule type" value="Genomic_DNA"/>
</dbReference>
<dbReference type="PIRSF" id="PIRSF021497">
    <property type="entry name" value="Sulphotransferase_Stf0"/>
    <property type="match status" value="1"/>
</dbReference>
<keyword evidence="3" id="KW-1185">Reference proteome</keyword>
<dbReference type="InterPro" id="IPR024628">
    <property type="entry name" value="Sulfotransferase_Stf0_dom"/>
</dbReference>
<dbReference type="Pfam" id="PF09037">
    <property type="entry name" value="Sulphotransf"/>
    <property type="match status" value="1"/>
</dbReference>
<gene>
    <name evidence="2" type="ORF">L1F29_28875</name>
</gene>